<dbReference type="SUPFAM" id="SSF47323">
    <property type="entry name" value="Anticodon-binding domain of a subclass of class I aminoacyl-tRNA synthetases"/>
    <property type="match status" value="1"/>
</dbReference>
<keyword evidence="3" id="KW-0436">Ligase</keyword>
<dbReference type="WBParaSite" id="HNAJ_0001230501-mRNA-1">
    <property type="protein sequence ID" value="HNAJ_0001230501-mRNA-1"/>
    <property type="gene ID" value="HNAJ_0001230501"/>
</dbReference>
<name>A0A0R3TWR9_RODNA</name>
<dbReference type="GO" id="GO:0005524">
    <property type="term" value="F:ATP binding"/>
    <property type="evidence" value="ECO:0007669"/>
    <property type="project" value="UniProtKB-KW"/>
</dbReference>
<dbReference type="SUPFAM" id="SSF52374">
    <property type="entry name" value="Nucleotidylyl transferase"/>
    <property type="match status" value="1"/>
</dbReference>
<evidence type="ECO:0000256" key="6">
    <source>
        <dbReference type="ARBA" id="ARBA00022917"/>
    </source>
</evidence>
<evidence type="ECO:0000256" key="4">
    <source>
        <dbReference type="ARBA" id="ARBA00022741"/>
    </source>
</evidence>
<dbReference type="AlphaFoldDB" id="A0A0R3TWR9"/>
<evidence type="ECO:0000256" key="3">
    <source>
        <dbReference type="ARBA" id="ARBA00022598"/>
    </source>
</evidence>
<dbReference type="GO" id="GO:0004823">
    <property type="term" value="F:leucine-tRNA ligase activity"/>
    <property type="evidence" value="ECO:0007669"/>
    <property type="project" value="UniProtKB-EC"/>
</dbReference>
<keyword evidence="4" id="KW-0547">Nucleotide-binding</keyword>
<dbReference type="PANTHER" id="PTHR43740:SF2">
    <property type="entry name" value="LEUCINE--TRNA LIGASE, MITOCHONDRIAL"/>
    <property type="match status" value="1"/>
</dbReference>
<dbReference type="GO" id="GO:0005739">
    <property type="term" value="C:mitochondrion"/>
    <property type="evidence" value="ECO:0007669"/>
    <property type="project" value="TreeGrafter"/>
</dbReference>
<evidence type="ECO:0000256" key="2">
    <source>
        <dbReference type="ARBA" id="ARBA00013164"/>
    </source>
</evidence>
<keyword evidence="6" id="KW-0648">Protein biosynthesis</keyword>
<reference evidence="8" key="1">
    <citation type="submission" date="2017-02" db="UniProtKB">
        <authorList>
            <consortium name="WormBaseParasite"/>
        </authorList>
    </citation>
    <scope>IDENTIFICATION</scope>
</reference>
<sequence>LESWEKMSKSKLNGVEPSEVVSRHGLEVTRLTMLASVGPHAARQWNEGEILIGVKHWQSRMWKLIRRLTEFANNPSTRWPSPDRDDYLAANANFMKTHARIIEQVHHHYCDSFVLSAVIASLQKLTNILLKDYELIICTGHGKNYEGERKVVEIPPPRRCLTQASRGIKESAVNERCASSRTFLRAVGDLIVMLHPLAPMFSCELWSGFSRALRAAPGENLEFLSEASQWRYDLFAPAEISHLRIGSLS</sequence>
<comment type="similarity">
    <text evidence="1">Belongs to the class-I aminoacyl-tRNA synthetase family.</text>
</comment>
<organism evidence="8">
    <name type="scientific">Rodentolepis nana</name>
    <name type="common">Dwarf tapeworm</name>
    <name type="synonym">Hymenolepis nana</name>
    <dbReference type="NCBI Taxonomy" id="102285"/>
    <lineage>
        <taxon>Eukaryota</taxon>
        <taxon>Metazoa</taxon>
        <taxon>Spiralia</taxon>
        <taxon>Lophotrochozoa</taxon>
        <taxon>Platyhelminthes</taxon>
        <taxon>Cestoda</taxon>
        <taxon>Eucestoda</taxon>
        <taxon>Cyclophyllidea</taxon>
        <taxon>Hymenolepididae</taxon>
        <taxon>Rodentolepis</taxon>
    </lineage>
</organism>
<evidence type="ECO:0000256" key="7">
    <source>
        <dbReference type="ARBA" id="ARBA00023146"/>
    </source>
</evidence>
<dbReference type="InterPro" id="IPR002302">
    <property type="entry name" value="Leu-tRNA-ligase"/>
</dbReference>
<keyword evidence="7" id="KW-0030">Aminoacyl-tRNA synthetase</keyword>
<dbReference type="STRING" id="102285.A0A0R3TWR9"/>
<protein>
    <recommendedName>
        <fullName evidence="2">leucine--tRNA ligase</fullName>
        <ecNumber evidence="2">6.1.1.4</ecNumber>
    </recommendedName>
</protein>
<dbReference type="GO" id="GO:0032543">
    <property type="term" value="P:mitochondrial translation"/>
    <property type="evidence" value="ECO:0007669"/>
    <property type="project" value="TreeGrafter"/>
</dbReference>
<keyword evidence="5" id="KW-0067">ATP-binding</keyword>
<dbReference type="Gene3D" id="1.10.730.10">
    <property type="entry name" value="Isoleucyl-tRNA Synthetase, Domain 1"/>
    <property type="match status" value="1"/>
</dbReference>
<proteinExistence type="inferred from homology"/>
<dbReference type="GO" id="GO:0006429">
    <property type="term" value="P:leucyl-tRNA aminoacylation"/>
    <property type="evidence" value="ECO:0007669"/>
    <property type="project" value="InterPro"/>
</dbReference>
<dbReference type="EC" id="6.1.1.4" evidence="2"/>
<dbReference type="InterPro" id="IPR009080">
    <property type="entry name" value="tRNAsynth_Ia_anticodon-bd"/>
</dbReference>
<accession>A0A0R3TWR9</accession>
<evidence type="ECO:0000256" key="1">
    <source>
        <dbReference type="ARBA" id="ARBA00005594"/>
    </source>
</evidence>
<evidence type="ECO:0000256" key="5">
    <source>
        <dbReference type="ARBA" id="ARBA00022840"/>
    </source>
</evidence>
<dbReference type="PANTHER" id="PTHR43740">
    <property type="entry name" value="LEUCYL-TRNA SYNTHETASE"/>
    <property type="match status" value="1"/>
</dbReference>
<evidence type="ECO:0000313" key="8">
    <source>
        <dbReference type="WBParaSite" id="HNAJ_0001230501-mRNA-1"/>
    </source>
</evidence>